<comment type="subunit">
    <text evidence="8">Homodimer.</text>
</comment>
<dbReference type="Gene3D" id="3.30.1300.10">
    <property type="entry name" value="Pantoate-beta-alanine ligase, C-terminal domain"/>
    <property type="match status" value="1"/>
</dbReference>
<gene>
    <name evidence="8 9" type="primary">panC</name>
    <name evidence="9" type="ORF">ABUE30_16410</name>
</gene>
<proteinExistence type="inferred from homology"/>
<dbReference type="EC" id="6.3.2.1" evidence="8"/>
<sequence length="281" mass="31215">MQTFSQISALHAAVEQWKANQQRVALVPTMGHLHQGHLKLVQYAKQIADKVVVSIFVNPLQFDRTEDFTSYPRTFDADCQLLVEANIDLLFAPEEQTLYPEGLMQATVVHVPGLSEVLEGKQRPGHFQGVTTVVTKLFNIIQPHVACFGEKDYQQLAIIRQMTHELLLPIEIISVPIVRYPDGLAMSSRNSHLSEPERATAPILAQTLRWASEQLAKGVNAQQVSLHTTQKLNESGFKTDAIDIVDADSLSPLHANSQRAVILAAAYLGKTRLIDNLVVKL</sequence>
<dbReference type="CDD" id="cd00560">
    <property type="entry name" value="PanC"/>
    <property type="match status" value="1"/>
</dbReference>
<evidence type="ECO:0000256" key="6">
    <source>
        <dbReference type="ARBA" id="ARBA00022840"/>
    </source>
</evidence>
<feature type="binding site" evidence="8">
    <location>
        <position position="178"/>
    </location>
    <ligand>
        <name>ATP</name>
        <dbReference type="ChEBI" id="CHEBI:30616"/>
    </ligand>
</feature>
<evidence type="ECO:0000256" key="3">
    <source>
        <dbReference type="ARBA" id="ARBA00022598"/>
    </source>
</evidence>
<dbReference type="Proteomes" id="UP001629953">
    <property type="component" value="Unassembled WGS sequence"/>
</dbReference>
<dbReference type="SUPFAM" id="SSF52374">
    <property type="entry name" value="Nucleotidylyl transferase"/>
    <property type="match status" value="1"/>
</dbReference>
<keyword evidence="10" id="KW-1185">Reference proteome</keyword>
<dbReference type="NCBIfam" id="TIGR00125">
    <property type="entry name" value="cyt_tran_rel"/>
    <property type="match status" value="1"/>
</dbReference>
<evidence type="ECO:0000256" key="8">
    <source>
        <dbReference type="HAMAP-Rule" id="MF_00158"/>
    </source>
</evidence>
<evidence type="ECO:0000256" key="5">
    <source>
        <dbReference type="ARBA" id="ARBA00022741"/>
    </source>
</evidence>
<keyword evidence="8" id="KW-0963">Cytoplasm</keyword>
<keyword evidence="3 8" id="KW-0436">Ligase</keyword>
<evidence type="ECO:0000313" key="9">
    <source>
        <dbReference type="EMBL" id="MFM2486616.1"/>
    </source>
</evidence>
<dbReference type="GO" id="GO:0004592">
    <property type="term" value="F:pantoate-beta-alanine ligase activity"/>
    <property type="evidence" value="ECO:0007669"/>
    <property type="project" value="UniProtKB-EC"/>
</dbReference>
<dbReference type="RefSeq" id="WP_408624916.1">
    <property type="nucleotide sequence ID" value="NZ_JBEQCT010000009.1"/>
</dbReference>
<protein>
    <recommendedName>
        <fullName evidence="8">Pantothenate synthetase</fullName>
        <shortName evidence="8">PS</shortName>
        <ecNumber evidence="8">6.3.2.1</ecNumber>
    </recommendedName>
    <alternativeName>
        <fullName evidence="8">Pantoate--beta-alanine ligase</fullName>
    </alternativeName>
    <alternativeName>
        <fullName evidence="8">Pantoate-activating enzyme</fullName>
    </alternativeName>
</protein>
<organism evidence="9 10">
    <name type="scientific">Celerinatantimonas yamalensis</name>
    <dbReference type="NCBI Taxonomy" id="559956"/>
    <lineage>
        <taxon>Bacteria</taxon>
        <taxon>Pseudomonadati</taxon>
        <taxon>Pseudomonadota</taxon>
        <taxon>Gammaproteobacteria</taxon>
        <taxon>Celerinatantimonadaceae</taxon>
        <taxon>Celerinatantimonas</taxon>
    </lineage>
</organism>
<comment type="caution">
    <text evidence="9">The sequence shown here is derived from an EMBL/GenBank/DDBJ whole genome shotgun (WGS) entry which is preliminary data.</text>
</comment>
<feature type="binding site" evidence="8">
    <location>
        <begin position="186"/>
        <end position="189"/>
    </location>
    <ligand>
        <name>ATP</name>
        <dbReference type="ChEBI" id="CHEBI:30616"/>
    </ligand>
</feature>
<keyword evidence="4 8" id="KW-0566">Pantothenate biosynthesis</keyword>
<evidence type="ECO:0000256" key="4">
    <source>
        <dbReference type="ARBA" id="ARBA00022655"/>
    </source>
</evidence>
<evidence type="ECO:0000256" key="2">
    <source>
        <dbReference type="ARBA" id="ARBA00009256"/>
    </source>
</evidence>
<dbReference type="Pfam" id="PF02569">
    <property type="entry name" value="Pantoate_ligase"/>
    <property type="match status" value="1"/>
</dbReference>
<dbReference type="Gene3D" id="3.40.50.620">
    <property type="entry name" value="HUPs"/>
    <property type="match status" value="1"/>
</dbReference>
<dbReference type="InterPro" id="IPR004821">
    <property type="entry name" value="Cyt_trans-like"/>
</dbReference>
<dbReference type="InterPro" id="IPR042176">
    <property type="entry name" value="Pantoate_ligase_C"/>
</dbReference>
<keyword evidence="6 8" id="KW-0067">ATP-binding</keyword>
<feature type="binding site" evidence="8">
    <location>
        <position position="61"/>
    </location>
    <ligand>
        <name>(R)-pantoate</name>
        <dbReference type="ChEBI" id="CHEBI:15980"/>
    </ligand>
</feature>
<keyword evidence="5 8" id="KW-0547">Nucleotide-binding</keyword>
<comment type="catalytic activity">
    <reaction evidence="7 8">
        <text>(R)-pantoate + beta-alanine + ATP = (R)-pantothenate + AMP + diphosphate + H(+)</text>
        <dbReference type="Rhea" id="RHEA:10912"/>
        <dbReference type="ChEBI" id="CHEBI:15378"/>
        <dbReference type="ChEBI" id="CHEBI:15980"/>
        <dbReference type="ChEBI" id="CHEBI:29032"/>
        <dbReference type="ChEBI" id="CHEBI:30616"/>
        <dbReference type="ChEBI" id="CHEBI:33019"/>
        <dbReference type="ChEBI" id="CHEBI:57966"/>
        <dbReference type="ChEBI" id="CHEBI:456215"/>
        <dbReference type="EC" id="6.3.2.1"/>
    </reaction>
</comment>
<evidence type="ECO:0000256" key="1">
    <source>
        <dbReference type="ARBA" id="ARBA00004990"/>
    </source>
</evidence>
<feature type="binding site" evidence="8">
    <location>
        <begin position="30"/>
        <end position="37"/>
    </location>
    <ligand>
        <name>ATP</name>
        <dbReference type="ChEBI" id="CHEBI:30616"/>
    </ligand>
</feature>
<dbReference type="InterPro" id="IPR003721">
    <property type="entry name" value="Pantoate_ligase"/>
</dbReference>
<evidence type="ECO:0000256" key="7">
    <source>
        <dbReference type="ARBA" id="ARBA00048258"/>
    </source>
</evidence>
<accession>A0ABW9GAD7</accession>
<reference evidence="9 10" key="1">
    <citation type="journal article" date="2013" name="Int. J. Syst. Evol. Microbiol.">
        <title>Celerinatantimonas yamalensis sp. nov., a cold-adapted diazotrophic bacterium from a cold permafrost brine.</title>
        <authorList>
            <person name="Shcherbakova V."/>
            <person name="Chuvilskaya N."/>
            <person name="Rivkina E."/>
            <person name="Demidov N."/>
            <person name="Uchaeva V."/>
            <person name="Suetin S."/>
            <person name="Suzina N."/>
            <person name="Gilichinsky D."/>
        </authorList>
    </citation>
    <scope>NUCLEOTIDE SEQUENCE [LARGE SCALE GENOMIC DNA]</scope>
    <source>
        <strain evidence="9 10">C7</strain>
    </source>
</reference>
<comment type="pathway">
    <text evidence="1 8">Cofactor biosynthesis; (R)-pantothenate biosynthesis; (R)-pantothenate from (R)-pantoate and beta-alanine: step 1/1.</text>
</comment>
<name>A0ABW9GAD7_9GAMM</name>
<comment type="similarity">
    <text evidence="2 8">Belongs to the pantothenate synthetase family.</text>
</comment>
<dbReference type="HAMAP" id="MF_00158">
    <property type="entry name" value="PanC"/>
    <property type="match status" value="1"/>
</dbReference>
<feature type="active site" description="Proton donor" evidence="8">
    <location>
        <position position="37"/>
    </location>
</feature>
<comment type="miscellaneous">
    <text evidence="8">The reaction proceeds by a bi uni uni bi ping pong mechanism.</text>
</comment>
<dbReference type="PANTHER" id="PTHR21299:SF1">
    <property type="entry name" value="PANTOATE--BETA-ALANINE LIGASE"/>
    <property type="match status" value="1"/>
</dbReference>
<dbReference type="NCBIfam" id="TIGR00018">
    <property type="entry name" value="panC"/>
    <property type="match status" value="1"/>
</dbReference>
<dbReference type="EMBL" id="JBEQCT010000009">
    <property type="protein sequence ID" value="MFM2486616.1"/>
    <property type="molecule type" value="Genomic_DNA"/>
</dbReference>
<comment type="function">
    <text evidence="8">Catalyzes the condensation of pantoate with beta-alanine in an ATP-dependent reaction via a pantoyl-adenylate intermediate.</text>
</comment>
<comment type="subcellular location">
    <subcellularLocation>
        <location evidence="8">Cytoplasm</location>
    </subcellularLocation>
</comment>
<feature type="binding site" evidence="8">
    <location>
        <begin position="149"/>
        <end position="152"/>
    </location>
    <ligand>
        <name>ATP</name>
        <dbReference type="ChEBI" id="CHEBI:30616"/>
    </ligand>
</feature>
<feature type="binding site" evidence="8">
    <location>
        <position position="155"/>
    </location>
    <ligand>
        <name>(R)-pantoate</name>
        <dbReference type="ChEBI" id="CHEBI:15980"/>
    </ligand>
</feature>
<dbReference type="InterPro" id="IPR014729">
    <property type="entry name" value="Rossmann-like_a/b/a_fold"/>
</dbReference>
<evidence type="ECO:0000313" key="10">
    <source>
        <dbReference type="Proteomes" id="UP001629953"/>
    </source>
</evidence>
<dbReference type="PANTHER" id="PTHR21299">
    <property type="entry name" value="CYTIDYLATE KINASE/PANTOATE-BETA-ALANINE LIGASE"/>
    <property type="match status" value="1"/>
</dbReference>
<feature type="binding site" evidence="8">
    <location>
        <position position="61"/>
    </location>
    <ligand>
        <name>beta-alanine</name>
        <dbReference type="ChEBI" id="CHEBI:57966"/>
    </ligand>
</feature>